<dbReference type="InterPro" id="IPR044974">
    <property type="entry name" value="Disease_R_plants"/>
</dbReference>
<dbReference type="InterPro" id="IPR058922">
    <property type="entry name" value="WHD_DRP"/>
</dbReference>
<dbReference type="GO" id="GO:0000166">
    <property type="term" value="F:nucleotide binding"/>
    <property type="evidence" value="ECO:0007669"/>
    <property type="project" value="UniProtKB-KW"/>
</dbReference>
<proteinExistence type="inferred from homology"/>
<dbReference type="InterPro" id="IPR002182">
    <property type="entry name" value="NB-ARC"/>
</dbReference>
<dbReference type="PRINTS" id="PR00364">
    <property type="entry name" value="DISEASERSIST"/>
</dbReference>
<dbReference type="InterPro" id="IPR055414">
    <property type="entry name" value="LRR_R13L4/SHOC2-like"/>
</dbReference>
<dbReference type="Proteomes" id="UP001497457">
    <property type="component" value="Chromosome 6rd"/>
</dbReference>
<dbReference type="Gene3D" id="1.10.8.430">
    <property type="entry name" value="Helical domain of apoptotic protease-activating factors"/>
    <property type="match status" value="1"/>
</dbReference>
<dbReference type="CDD" id="cd14798">
    <property type="entry name" value="RX-CC_like"/>
    <property type="match status" value="1"/>
</dbReference>
<dbReference type="SUPFAM" id="SSF52047">
    <property type="entry name" value="RNI-like"/>
    <property type="match status" value="1"/>
</dbReference>
<dbReference type="Pfam" id="PF23598">
    <property type="entry name" value="LRR_14"/>
    <property type="match status" value="1"/>
</dbReference>
<dbReference type="GO" id="GO:0051707">
    <property type="term" value="P:response to other organism"/>
    <property type="evidence" value="ECO:0007669"/>
    <property type="project" value="UniProtKB-ARBA"/>
</dbReference>
<evidence type="ECO:0000256" key="1">
    <source>
        <dbReference type="ARBA" id="ARBA00008894"/>
    </source>
</evidence>
<dbReference type="InterPro" id="IPR041118">
    <property type="entry name" value="Rx_N"/>
</dbReference>
<reference evidence="12 13" key="2">
    <citation type="submission" date="2024-10" db="EMBL/GenBank/DDBJ databases">
        <authorList>
            <person name="Ryan C."/>
        </authorList>
    </citation>
    <scope>NUCLEOTIDE SEQUENCE [LARGE SCALE GENOMIC DNA]</scope>
</reference>
<evidence type="ECO:0000259" key="9">
    <source>
        <dbReference type="Pfam" id="PF18052"/>
    </source>
</evidence>
<dbReference type="InterPro" id="IPR032675">
    <property type="entry name" value="LRR_dom_sf"/>
</dbReference>
<dbReference type="InterPro" id="IPR027417">
    <property type="entry name" value="P-loop_NTPase"/>
</dbReference>
<evidence type="ECO:0000256" key="7">
    <source>
        <dbReference type="SAM" id="Coils"/>
    </source>
</evidence>
<dbReference type="Gene3D" id="1.10.10.10">
    <property type="entry name" value="Winged helix-like DNA-binding domain superfamily/Winged helix DNA-binding domain"/>
    <property type="match status" value="1"/>
</dbReference>
<gene>
    <name evidence="12" type="ORF">URODEC1_LOCUS106111</name>
</gene>
<dbReference type="Gene3D" id="1.20.5.4130">
    <property type="match status" value="1"/>
</dbReference>
<dbReference type="InterPro" id="IPR036388">
    <property type="entry name" value="WH-like_DNA-bd_sf"/>
</dbReference>
<evidence type="ECO:0000256" key="2">
    <source>
        <dbReference type="ARBA" id="ARBA00022614"/>
    </source>
</evidence>
<evidence type="ECO:0000256" key="4">
    <source>
        <dbReference type="ARBA" id="ARBA00022741"/>
    </source>
</evidence>
<dbReference type="PANTHER" id="PTHR23155:SF1201">
    <property type="entry name" value="OS02G0301800 PROTEIN"/>
    <property type="match status" value="1"/>
</dbReference>
<keyword evidence="2" id="KW-0433">Leucine-rich repeat</keyword>
<keyword evidence="6 7" id="KW-0175">Coiled coil</keyword>
<accession>A0ABC9FK38</accession>
<protein>
    <submittedName>
        <fullName evidence="12">Uncharacterized protein</fullName>
    </submittedName>
</protein>
<evidence type="ECO:0000259" key="10">
    <source>
        <dbReference type="Pfam" id="PF23559"/>
    </source>
</evidence>
<dbReference type="InterPro" id="IPR038005">
    <property type="entry name" value="RX-like_CC"/>
</dbReference>
<dbReference type="Pfam" id="PF23559">
    <property type="entry name" value="WHD_DRP"/>
    <property type="match status" value="1"/>
</dbReference>
<feature type="domain" description="Disease resistance R13L4/SHOC-2-like LRR" evidence="11">
    <location>
        <begin position="432"/>
        <end position="623"/>
    </location>
</feature>
<feature type="domain" description="NB-ARC" evidence="8">
    <location>
        <begin position="106"/>
        <end position="166"/>
    </location>
</feature>
<feature type="domain" description="Disease resistance N-terminal" evidence="9">
    <location>
        <begin position="7"/>
        <end position="95"/>
    </location>
</feature>
<dbReference type="AlphaFoldDB" id="A0ABC9FK38"/>
<evidence type="ECO:0000313" key="13">
    <source>
        <dbReference type="Proteomes" id="UP001497457"/>
    </source>
</evidence>
<sequence length="626" mass="71534">MDIATGALNTLLPKLGELVVGEYKLQSGVNGEIKELEKELESMRAVLHNMAEMPAEQLDELARIWANDVRELSYDIEDTVDTFMLRSKGHKHIKRFSIKDEAWEINLLIDKTIEFLKNRRCMCVIDDVWKESAWDTIKLALQDGSYGSKIIITTRNKAVAGHVGGGVYELKPLSDYDSKLILLLNKRIFDAEDGCPPSFREVTGNILKKCGGVPLAIITTASLLASKPMHLQDWEKVNSSIGFGLERNPDVEKMKSILCLSYNDLPPHLKTFLLYLSKYPEDMRIRKDILILSWLAEGFITHYGEPSGKSLPEIGEGYFNELINRSLIQPVYNNNPFTKFNADLHMFAETEQRKIRRVTLHNSNKSYTSQEAREQLFKVDDCSGLDDNHLKDLGKLNLLRFLRLQGLRVTELPKSIGMLECLETLDIRGNSLLSLQELVLRILHNYALDFMAHVSSDLKRFMGNGIFKKEFPRWINSSLSFLTVLSFRLGEDVCVLPEHLEKLAELPSLRFLRLRFDVFEKHELLIIPCGASAFPCLTDLDFQCGLMLLKFQHGAMQKLQRLCLKFNVKLRNDTLETVNNFDYGLENLPSLRHVVVYRSVRKSTEAQYSIVKAITDHPNHPVLSFV</sequence>
<evidence type="ECO:0000259" key="8">
    <source>
        <dbReference type="Pfam" id="PF00931"/>
    </source>
</evidence>
<keyword evidence="13" id="KW-1185">Reference proteome</keyword>
<dbReference type="EMBL" id="OZ075116">
    <property type="protein sequence ID" value="CAL5076341.1"/>
    <property type="molecule type" value="Genomic_DNA"/>
</dbReference>
<comment type="similarity">
    <text evidence="1">Belongs to the disease resistance NB-LRR family.</text>
</comment>
<dbReference type="Pfam" id="PF18052">
    <property type="entry name" value="Rx_N"/>
    <property type="match status" value="1"/>
</dbReference>
<dbReference type="SUPFAM" id="SSF52540">
    <property type="entry name" value="P-loop containing nucleoside triphosphate hydrolases"/>
    <property type="match status" value="1"/>
</dbReference>
<feature type="domain" description="Disease resistance protein winged helix" evidence="10">
    <location>
        <begin position="279"/>
        <end position="335"/>
    </location>
</feature>
<evidence type="ECO:0000256" key="6">
    <source>
        <dbReference type="ARBA" id="ARBA00023054"/>
    </source>
</evidence>
<dbReference type="GO" id="GO:0006952">
    <property type="term" value="P:defense response"/>
    <property type="evidence" value="ECO:0007669"/>
    <property type="project" value="UniProtKB-KW"/>
</dbReference>
<organism evidence="12 13">
    <name type="scientific">Urochloa decumbens</name>
    <dbReference type="NCBI Taxonomy" id="240449"/>
    <lineage>
        <taxon>Eukaryota</taxon>
        <taxon>Viridiplantae</taxon>
        <taxon>Streptophyta</taxon>
        <taxon>Embryophyta</taxon>
        <taxon>Tracheophyta</taxon>
        <taxon>Spermatophyta</taxon>
        <taxon>Magnoliopsida</taxon>
        <taxon>Liliopsida</taxon>
        <taxon>Poales</taxon>
        <taxon>Poaceae</taxon>
        <taxon>PACMAD clade</taxon>
        <taxon>Panicoideae</taxon>
        <taxon>Panicodae</taxon>
        <taxon>Paniceae</taxon>
        <taxon>Melinidinae</taxon>
        <taxon>Urochloa</taxon>
    </lineage>
</organism>
<keyword evidence="3" id="KW-0677">Repeat</keyword>
<dbReference type="Gene3D" id="3.80.10.10">
    <property type="entry name" value="Ribonuclease Inhibitor"/>
    <property type="match status" value="1"/>
</dbReference>
<evidence type="ECO:0000259" key="11">
    <source>
        <dbReference type="Pfam" id="PF23598"/>
    </source>
</evidence>
<keyword evidence="4" id="KW-0547">Nucleotide-binding</keyword>
<evidence type="ECO:0000256" key="5">
    <source>
        <dbReference type="ARBA" id="ARBA00022821"/>
    </source>
</evidence>
<dbReference type="PANTHER" id="PTHR23155">
    <property type="entry name" value="DISEASE RESISTANCE PROTEIN RP"/>
    <property type="match status" value="1"/>
</dbReference>
<feature type="coiled-coil region" evidence="7">
    <location>
        <begin position="26"/>
        <end position="53"/>
    </location>
</feature>
<dbReference type="Pfam" id="PF00931">
    <property type="entry name" value="NB-ARC"/>
    <property type="match status" value="1"/>
</dbReference>
<keyword evidence="5" id="KW-0611">Plant defense</keyword>
<reference evidence="13" key="1">
    <citation type="submission" date="2024-06" db="EMBL/GenBank/DDBJ databases">
        <authorList>
            <person name="Ryan C."/>
        </authorList>
    </citation>
    <scope>NUCLEOTIDE SEQUENCE [LARGE SCALE GENOMIC DNA]</scope>
</reference>
<name>A0ABC9FK38_9POAL</name>
<evidence type="ECO:0000256" key="3">
    <source>
        <dbReference type="ARBA" id="ARBA00022737"/>
    </source>
</evidence>
<dbReference type="InterPro" id="IPR042197">
    <property type="entry name" value="Apaf_helical"/>
</dbReference>
<evidence type="ECO:0000313" key="12">
    <source>
        <dbReference type="EMBL" id="CAL5076341.1"/>
    </source>
</evidence>